<evidence type="ECO:0000256" key="4">
    <source>
        <dbReference type="ARBA" id="ARBA00022692"/>
    </source>
</evidence>
<proteinExistence type="inferred from homology"/>
<evidence type="ECO:0000259" key="13">
    <source>
        <dbReference type="Pfam" id="PF07715"/>
    </source>
</evidence>
<evidence type="ECO:0000256" key="9">
    <source>
        <dbReference type="ARBA" id="ARBA00023237"/>
    </source>
</evidence>
<dbReference type="Proteomes" id="UP000610456">
    <property type="component" value="Unassembled WGS sequence"/>
</dbReference>
<dbReference type="AlphaFoldDB" id="A0A918SGE2"/>
<protein>
    <submittedName>
        <fullName evidence="14">TonB-dependent receptor</fullName>
    </submittedName>
</protein>
<keyword evidence="6 11" id="KW-0798">TonB box</keyword>
<evidence type="ECO:0000256" key="8">
    <source>
        <dbReference type="ARBA" id="ARBA00023170"/>
    </source>
</evidence>
<dbReference type="GO" id="GO:0015344">
    <property type="term" value="F:siderophore uptake transmembrane transporter activity"/>
    <property type="evidence" value="ECO:0007669"/>
    <property type="project" value="TreeGrafter"/>
</dbReference>
<feature type="domain" description="TonB-dependent receptor-like beta-barrel" evidence="12">
    <location>
        <begin position="323"/>
        <end position="758"/>
    </location>
</feature>
<dbReference type="Pfam" id="PF07715">
    <property type="entry name" value="Plug"/>
    <property type="match status" value="1"/>
</dbReference>
<dbReference type="InterPro" id="IPR000531">
    <property type="entry name" value="Beta-barrel_TonB"/>
</dbReference>
<dbReference type="InterPro" id="IPR012910">
    <property type="entry name" value="Plug_dom"/>
</dbReference>
<evidence type="ECO:0000256" key="1">
    <source>
        <dbReference type="ARBA" id="ARBA00004571"/>
    </source>
</evidence>
<keyword evidence="8 14" id="KW-0675">Receptor</keyword>
<gene>
    <name evidence="14" type="ORF">GCM10007103_19300</name>
</gene>
<comment type="similarity">
    <text evidence="10 11">Belongs to the TonB-dependent receptor family.</text>
</comment>
<dbReference type="RefSeq" id="WP_189604533.1">
    <property type="nucleotide sequence ID" value="NZ_BMXB01000006.1"/>
</dbReference>
<keyword evidence="7 10" id="KW-0472">Membrane</keyword>
<comment type="caution">
    <text evidence="14">The sequence shown here is derived from an EMBL/GenBank/DDBJ whole genome shotgun (WGS) entry which is preliminary data.</text>
</comment>
<evidence type="ECO:0000256" key="3">
    <source>
        <dbReference type="ARBA" id="ARBA00022452"/>
    </source>
</evidence>
<dbReference type="Gene3D" id="2.60.40.1120">
    <property type="entry name" value="Carboxypeptidase-like, regulatory domain"/>
    <property type="match status" value="1"/>
</dbReference>
<dbReference type="GO" id="GO:0044718">
    <property type="term" value="P:siderophore transmembrane transport"/>
    <property type="evidence" value="ECO:0007669"/>
    <property type="project" value="TreeGrafter"/>
</dbReference>
<dbReference type="PANTHER" id="PTHR30069">
    <property type="entry name" value="TONB-DEPENDENT OUTER MEMBRANE RECEPTOR"/>
    <property type="match status" value="1"/>
</dbReference>
<organism evidence="14 15">
    <name type="scientific">Salinimicrobium marinum</name>
    <dbReference type="NCBI Taxonomy" id="680283"/>
    <lineage>
        <taxon>Bacteria</taxon>
        <taxon>Pseudomonadati</taxon>
        <taxon>Bacteroidota</taxon>
        <taxon>Flavobacteriia</taxon>
        <taxon>Flavobacteriales</taxon>
        <taxon>Flavobacteriaceae</taxon>
        <taxon>Salinimicrobium</taxon>
    </lineage>
</organism>
<dbReference type="SUPFAM" id="SSF49464">
    <property type="entry name" value="Carboxypeptidase regulatory domain-like"/>
    <property type="match status" value="1"/>
</dbReference>
<keyword evidence="3 10" id="KW-1134">Transmembrane beta strand</keyword>
<evidence type="ECO:0000256" key="2">
    <source>
        <dbReference type="ARBA" id="ARBA00022448"/>
    </source>
</evidence>
<name>A0A918SGE2_9FLAO</name>
<evidence type="ECO:0000313" key="14">
    <source>
        <dbReference type="EMBL" id="GHA37877.1"/>
    </source>
</evidence>
<evidence type="ECO:0000256" key="10">
    <source>
        <dbReference type="PROSITE-ProRule" id="PRU01360"/>
    </source>
</evidence>
<dbReference type="Gene3D" id="2.40.170.20">
    <property type="entry name" value="TonB-dependent receptor, beta-barrel domain"/>
    <property type="match status" value="1"/>
</dbReference>
<dbReference type="InterPro" id="IPR039426">
    <property type="entry name" value="TonB-dep_rcpt-like"/>
</dbReference>
<dbReference type="InterPro" id="IPR008969">
    <property type="entry name" value="CarboxyPept-like_regulatory"/>
</dbReference>
<evidence type="ECO:0000256" key="6">
    <source>
        <dbReference type="ARBA" id="ARBA00023077"/>
    </source>
</evidence>
<dbReference type="InterPro" id="IPR036942">
    <property type="entry name" value="Beta-barrel_TonB_sf"/>
</dbReference>
<dbReference type="PROSITE" id="PS52016">
    <property type="entry name" value="TONB_DEPENDENT_REC_3"/>
    <property type="match status" value="1"/>
</dbReference>
<sequence>MRQIPFVLLLFIIFQNYSYSQQLSLEGRIVDEQGSGLENAHIHINNTFALAGENGNYHIGNFKEGQHRLSISYIGFTTIDTVITLSEDTVINFTLSEASANLEAVILNGNRRRISSENREKISKEYLQEQYSGSLSNTLEKLPGVNSVEIGAGASKPIIRGLGFNRVAVSENGIKQEGQQWGADHGLEIDAFSVENIEIIKGVGAIEHGSDAIGGVIKIINDRVPVVGFTGEVIGFTKSVNNTIAASTNLSFREDQFFYKFKATGSEFGDYAVPTDNIVYLNRNIPIYDERLKNTAGKEVDLYGQMGYLGDHYKGSLSLSNVYFKSGFFPGAHGIPTLSRVRDDGNQRNIGYPFQRVNHLKFINKNEWFFHDYSIEIILGFQNNHRQEWSRFHTHYTGQTAPETNPDLELDFNLNTYDFQGKYSREFNGSHTSSIGVQTQVQDNTISGYNFLLPEYYRINQGLYATHSYKATEKIYFNLGARLDLSRINIKGFYDKNLYDYLVQNGSSETIANDYATRSSETTRDFSNFNFMGGILYNFQKNWDFSVNAGTSFRLPTAIELGANGIHHGSFRHEQGDPTLDAEKGYVFDTKLNYNKASFSASLSPYLYYFDNYIFLNPSGDFSMLPHAGQIYKFTESRAVLTGVELDLHKIFADKWRTQLTLEYLYNRQINTNSSRNFPLPFTPPINGFAEIGYSFLQELKTFEDVEIFTNTGFALEQDRIAQNEHVTPGYMIFGAGLKTNISVNNFKATVNLQATNIFNTKYFNHTNFYRALEIPEMGRNLQLMVKIPLN</sequence>
<reference evidence="14" key="2">
    <citation type="submission" date="2020-09" db="EMBL/GenBank/DDBJ databases">
        <authorList>
            <person name="Sun Q."/>
            <person name="Kim S."/>
        </authorList>
    </citation>
    <scope>NUCLEOTIDE SEQUENCE</scope>
    <source>
        <strain evidence="14">KCTC 12719</strain>
    </source>
</reference>
<dbReference type="EMBL" id="BMXB01000006">
    <property type="protein sequence ID" value="GHA37877.1"/>
    <property type="molecule type" value="Genomic_DNA"/>
</dbReference>
<dbReference type="InterPro" id="IPR037066">
    <property type="entry name" value="Plug_dom_sf"/>
</dbReference>
<keyword evidence="5" id="KW-0732">Signal</keyword>
<accession>A0A918SGE2</accession>
<reference evidence="14" key="1">
    <citation type="journal article" date="2014" name="Int. J. Syst. Evol. Microbiol.">
        <title>Complete genome sequence of Corynebacterium casei LMG S-19264T (=DSM 44701T), isolated from a smear-ripened cheese.</title>
        <authorList>
            <consortium name="US DOE Joint Genome Institute (JGI-PGF)"/>
            <person name="Walter F."/>
            <person name="Albersmeier A."/>
            <person name="Kalinowski J."/>
            <person name="Ruckert C."/>
        </authorList>
    </citation>
    <scope>NUCLEOTIDE SEQUENCE</scope>
    <source>
        <strain evidence="14">KCTC 12719</strain>
    </source>
</reference>
<evidence type="ECO:0000256" key="5">
    <source>
        <dbReference type="ARBA" id="ARBA00022729"/>
    </source>
</evidence>
<keyword evidence="9 10" id="KW-0998">Cell outer membrane</keyword>
<keyword evidence="15" id="KW-1185">Reference proteome</keyword>
<dbReference type="Pfam" id="PF00593">
    <property type="entry name" value="TonB_dep_Rec_b-barrel"/>
    <property type="match status" value="1"/>
</dbReference>
<dbReference type="SUPFAM" id="SSF56935">
    <property type="entry name" value="Porins"/>
    <property type="match status" value="1"/>
</dbReference>
<comment type="subcellular location">
    <subcellularLocation>
        <location evidence="1 10">Cell outer membrane</location>
        <topology evidence="1 10">Multi-pass membrane protein</topology>
    </subcellularLocation>
</comment>
<dbReference type="GO" id="GO:0009279">
    <property type="term" value="C:cell outer membrane"/>
    <property type="evidence" value="ECO:0007669"/>
    <property type="project" value="UniProtKB-SubCell"/>
</dbReference>
<dbReference type="Gene3D" id="2.170.130.10">
    <property type="entry name" value="TonB-dependent receptor, plug domain"/>
    <property type="match status" value="1"/>
</dbReference>
<feature type="domain" description="TonB-dependent receptor plug" evidence="13">
    <location>
        <begin position="117"/>
        <end position="216"/>
    </location>
</feature>
<dbReference type="Pfam" id="PF13715">
    <property type="entry name" value="CarbopepD_reg_2"/>
    <property type="match status" value="1"/>
</dbReference>
<keyword evidence="2 10" id="KW-0813">Transport</keyword>
<keyword evidence="4 10" id="KW-0812">Transmembrane</keyword>
<dbReference type="PANTHER" id="PTHR30069:SF29">
    <property type="entry name" value="HEMOGLOBIN AND HEMOGLOBIN-HAPTOGLOBIN-BINDING PROTEIN 1-RELATED"/>
    <property type="match status" value="1"/>
</dbReference>
<evidence type="ECO:0000256" key="11">
    <source>
        <dbReference type="RuleBase" id="RU003357"/>
    </source>
</evidence>
<evidence type="ECO:0000256" key="7">
    <source>
        <dbReference type="ARBA" id="ARBA00023136"/>
    </source>
</evidence>
<evidence type="ECO:0000313" key="15">
    <source>
        <dbReference type="Proteomes" id="UP000610456"/>
    </source>
</evidence>
<evidence type="ECO:0000259" key="12">
    <source>
        <dbReference type="Pfam" id="PF00593"/>
    </source>
</evidence>